<dbReference type="EMBL" id="BARW01023088">
    <property type="protein sequence ID" value="GAI91638.1"/>
    <property type="molecule type" value="Genomic_DNA"/>
</dbReference>
<dbReference type="InterPro" id="IPR036291">
    <property type="entry name" value="NAD(P)-bd_dom_sf"/>
</dbReference>
<accession>X1SFA6</accession>
<sequence length="175" mass="19836">MGIFQVVFDWIADGKNAYVLGKGHNRYQFVHADDLAEACILSAEQPGFAIYNVGAERFCSMRESLEGLIAHAATGSRVRSLPLKPAVALMKGLAKLRLVPFAPYHWLMYGRELYFDISRAKLELGWQPKWGNVEMLCQSYDWYLEHRDEIMTTAGGSTHRTGVRQGLLKVLKWLS</sequence>
<dbReference type="Pfam" id="PF01370">
    <property type="entry name" value="Epimerase"/>
    <property type="match status" value="1"/>
</dbReference>
<reference evidence="2" key="1">
    <citation type="journal article" date="2014" name="Front. Microbiol.">
        <title>High frequency of phylogenetically diverse reductive dehalogenase-homologous genes in deep subseafloor sedimentary metagenomes.</title>
        <authorList>
            <person name="Kawai M."/>
            <person name="Futagami T."/>
            <person name="Toyoda A."/>
            <person name="Takaki Y."/>
            <person name="Nishi S."/>
            <person name="Hori S."/>
            <person name="Arai W."/>
            <person name="Tsubouchi T."/>
            <person name="Morono Y."/>
            <person name="Uchiyama I."/>
            <person name="Ito T."/>
            <person name="Fujiyama A."/>
            <person name="Inagaki F."/>
            <person name="Takami H."/>
        </authorList>
    </citation>
    <scope>NUCLEOTIDE SEQUENCE</scope>
    <source>
        <strain evidence="2">Expedition CK06-06</strain>
    </source>
</reference>
<protein>
    <recommendedName>
        <fullName evidence="1">NAD-dependent epimerase/dehydratase domain-containing protein</fullName>
    </recommendedName>
</protein>
<comment type="caution">
    <text evidence="2">The sequence shown here is derived from an EMBL/GenBank/DDBJ whole genome shotgun (WGS) entry which is preliminary data.</text>
</comment>
<dbReference type="Gene3D" id="3.40.50.720">
    <property type="entry name" value="NAD(P)-binding Rossmann-like Domain"/>
    <property type="match status" value="1"/>
</dbReference>
<gene>
    <name evidence="2" type="ORF">S12H4_38365</name>
</gene>
<organism evidence="2">
    <name type="scientific">marine sediment metagenome</name>
    <dbReference type="NCBI Taxonomy" id="412755"/>
    <lineage>
        <taxon>unclassified sequences</taxon>
        <taxon>metagenomes</taxon>
        <taxon>ecological metagenomes</taxon>
    </lineage>
</organism>
<evidence type="ECO:0000259" key="1">
    <source>
        <dbReference type="Pfam" id="PF01370"/>
    </source>
</evidence>
<proteinExistence type="predicted"/>
<name>X1SFA6_9ZZZZ</name>
<dbReference type="AlphaFoldDB" id="X1SFA6"/>
<evidence type="ECO:0000313" key="2">
    <source>
        <dbReference type="EMBL" id="GAI91638.1"/>
    </source>
</evidence>
<dbReference type="SUPFAM" id="SSF51735">
    <property type="entry name" value="NAD(P)-binding Rossmann-fold domains"/>
    <property type="match status" value="1"/>
</dbReference>
<dbReference type="InterPro" id="IPR001509">
    <property type="entry name" value="Epimerase_deHydtase"/>
</dbReference>
<feature type="domain" description="NAD-dependent epimerase/dehydratase" evidence="1">
    <location>
        <begin position="11"/>
        <end position="54"/>
    </location>
</feature>